<dbReference type="GO" id="GO:0140560">
    <property type="term" value="F:xylosyl alpha-1,3-xylosyltransferase activity"/>
    <property type="evidence" value="ECO:0007669"/>
    <property type="project" value="TreeGrafter"/>
</dbReference>
<proteinExistence type="predicted"/>
<dbReference type="VEuPathDB" id="VectorBase:HLOH_046299"/>
<dbReference type="PANTHER" id="PTHR46612:SF1">
    <property type="entry name" value="XYLOSIDE XYLOSYLTRANSFERASE 1"/>
    <property type="match status" value="1"/>
</dbReference>
<sequence length="211" mass="24529">MPRPGKQGFNTGVMLMDLASMRSSELYNKLLTYAELAPLCEKYGFNGSLGHQDFFTLIGMEYPKLFYVLDCTWNRQLDTGWAHTVNKTLFDAYHNCPGRVRHLPRQWWCQAARPRHSGEEAVTKRRPFPCTCIPAIRHTQQHRVLVDYVESGRRERPALERSIRTHPSTAAALKYSHKRICHVLYAHQRRFRNHLLADEAITQQPTSVPNR</sequence>
<accession>A0A9J6GH40</accession>
<gene>
    <name evidence="1" type="ORF">HPB48_007446</name>
</gene>
<dbReference type="GO" id="GO:0016266">
    <property type="term" value="P:protein O-linked glycosylation via N-acetyl-galactosamine"/>
    <property type="evidence" value="ECO:0007669"/>
    <property type="project" value="TreeGrafter"/>
</dbReference>
<reference evidence="1 2" key="1">
    <citation type="journal article" date="2020" name="Cell">
        <title>Large-Scale Comparative Analyses of Tick Genomes Elucidate Their Genetic Diversity and Vector Capacities.</title>
        <authorList>
            <consortium name="Tick Genome and Microbiome Consortium (TIGMIC)"/>
            <person name="Jia N."/>
            <person name="Wang J."/>
            <person name="Shi W."/>
            <person name="Du L."/>
            <person name="Sun Y."/>
            <person name="Zhan W."/>
            <person name="Jiang J.F."/>
            <person name="Wang Q."/>
            <person name="Zhang B."/>
            <person name="Ji P."/>
            <person name="Bell-Sakyi L."/>
            <person name="Cui X.M."/>
            <person name="Yuan T.T."/>
            <person name="Jiang B.G."/>
            <person name="Yang W.F."/>
            <person name="Lam T.T."/>
            <person name="Chang Q.C."/>
            <person name="Ding S.J."/>
            <person name="Wang X.J."/>
            <person name="Zhu J.G."/>
            <person name="Ruan X.D."/>
            <person name="Zhao L."/>
            <person name="Wei J.T."/>
            <person name="Ye R.Z."/>
            <person name="Que T.C."/>
            <person name="Du C.H."/>
            <person name="Zhou Y.H."/>
            <person name="Cheng J.X."/>
            <person name="Dai P.F."/>
            <person name="Guo W.B."/>
            <person name="Han X.H."/>
            <person name="Huang E.J."/>
            <person name="Li L.F."/>
            <person name="Wei W."/>
            <person name="Gao Y.C."/>
            <person name="Liu J.Z."/>
            <person name="Shao H.Z."/>
            <person name="Wang X."/>
            <person name="Wang C.C."/>
            <person name="Yang T.C."/>
            <person name="Huo Q.B."/>
            <person name="Li W."/>
            <person name="Chen H.Y."/>
            <person name="Chen S.E."/>
            <person name="Zhou L.G."/>
            <person name="Ni X.B."/>
            <person name="Tian J.H."/>
            <person name="Sheng Y."/>
            <person name="Liu T."/>
            <person name="Pan Y.S."/>
            <person name="Xia L.Y."/>
            <person name="Li J."/>
            <person name="Zhao F."/>
            <person name="Cao W.C."/>
        </authorList>
    </citation>
    <scope>NUCLEOTIDE SEQUENCE [LARGE SCALE GENOMIC DNA]</scope>
    <source>
        <strain evidence="1">HaeL-2018</strain>
    </source>
</reference>
<dbReference type="SUPFAM" id="SSF53448">
    <property type="entry name" value="Nucleotide-diphospho-sugar transferases"/>
    <property type="match status" value="1"/>
</dbReference>
<dbReference type="InterPro" id="IPR042465">
    <property type="entry name" value="XXLT1"/>
</dbReference>
<protein>
    <submittedName>
        <fullName evidence="1">Uncharacterized protein</fullName>
    </submittedName>
</protein>
<keyword evidence="2" id="KW-1185">Reference proteome</keyword>
<dbReference type="PANTHER" id="PTHR46612">
    <property type="entry name" value="XYLOSIDE XYLOSYLTRANSFERASE 1"/>
    <property type="match status" value="1"/>
</dbReference>
<dbReference type="EMBL" id="JABSTR010000006">
    <property type="protein sequence ID" value="KAH9373832.1"/>
    <property type="molecule type" value="Genomic_DNA"/>
</dbReference>
<dbReference type="GO" id="GO:0005789">
    <property type="term" value="C:endoplasmic reticulum membrane"/>
    <property type="evidence" value="ECO:0007669"/>
    <property type="project" value="TreeGrafter"/>
</dbReference>
<organism evidence="1 2">
    <name type="scientific">Haemaphysalis longicornis</name>
    <name type="common">Bush tick</name>
    <dbReference type="NCBI Taxonomy" id="44386"/>
    <lineage>
        <taxon>Eukaryota</taxon>
        <taxon>Metazoa</taxon>
        <taxon>Ecdysozoa</taxon>
        <taxon>Arthropoda</taxon>
        <taxon>Chelicerata</taxon>
        <taxon>Arachnida</taxon>
        <taxon>Acari</taxon>
        <taxon>Parasitiformes</taxon>
        <taxon>Ixodida</taxon>
        <taxon>Ixodoidea</taxon>
        <taxon>Ixodidae</taxon>
        <taxon>Haemaphysalinae</taxon>
        <taxon>Haemaphysalis</taxon>
    </lineage>
</organism>
<dbReference type="AlphaFoldDB" id="A0A9J6GH40"/>
<dbReference type="Proteomes" id="UP000821853">
    <property type="component" value="Chromosome 4"/>
</dbReference>
<evidence type="ECO:0000313" key="1">
    <source>
        <dbReference type="EMBL" id="KAH9373832.1"/>
    </source>
</evidence>
<name>A0A9J6GH40_HAELO</name>
<dbReference type="Gene3D" id="3.90.550.10">
    <property type="entry name" value="Spore Coat Polysaccharide Biosynthesis Protein SpsA, Chain A"/>
    <property type="match status" value="1"/>
</dbReference>
<evidence type="ECO:0000313" key="2">
    <source>
        <dbReference type="Proteomes" id="UP000821853"/>
    </source>
</evidence>
<dbReference type="InterPro" id="IPR029044">
    <property type="entry name" value="Nucleotide-diphossugar_trans"/>
</dbReference>
<dbReference type="OrthoDB" id="411524at2759"/>
<comment type="caution">
    <text evidence="1">The sequence shown here is derived from an EMBL/GenBank/DDBJ whole genome shotgun (WGS) entry which is preliminary data.</text>
</comment>